<dbReference type="InterPro" id="IPR044152">
    <property type="entry name" value="YqjM-like"/>
</dbReference>
<evidence type="ECO:0000313" key="7">
    <source>
        <dbReference type="EMBL" id="ANB76153.1"/>
    </source>
</evidence>
<accession>A0A161I7Z2</accession>
<dbReference type="InterPro" id="IPR001155">
    <property type="entry name" value="OxRdtase_FMN_N"/>
</dbReference>
<keyword evidence="3" id="KW-0288">FMN</keyword>
<sequence length="377" mass="40401">MSAMLFTPLDVGAVRLQNRIVVSPMCQYSAVDGRANNWHLMNLMQLGISGAGLIMLEATAIEPHARITYGCLGLYDDASEQALGRVMGAARAVAPAGTRWGIQLGHAGRKSSAQRPWEGRGALGPNEQPWTTEGPSAIPFVAGWHTPHEMTTQDIVRVKASFVASALRVVRLGFDVVEIHAAHGYLLHQFFSPLANRRQDEYGGSLENRMRFALEIAEAVGDVLPPNVALGFRVTGTDWLPGGITIDEASALSSALKQRGVAYVCLSSGGVAPANIPVTPGYQTHLAAEVKARSGAVTRAVGMIVEPQQAEAILAEGQADFVALGRAFIDDPRWVWHAAEQLGAVDQIHYPPQYERGGAPNWQGAAILRPREHAASV</sequence>
<dbReference type="PANTHER" id="PTHR43303:SF4">
    <property type="entry name" value="NADPH DEHYDROGENASE C23G7.10C-RELATED"/>
    <property type="match status" value="1"/>
</dbReference>
<dbReference type="EMBL" id="CP014579">
    <property type="protein sequence ID" value="ANB76153.1"/>
    <property type="molecule type" value="Genomic_DNA"/>
</dbReference>
<evidence type="ECO:0000259" key="6">
    <source>
        <dbReference type="Pfam" id="PF00724"/>
    </source>
</evidence>
<dbReference type="AlphaFoldDB" id="A0A161I7Z2"/>
<dbReference type="GO" id="GO:0050661">
    <property type="term" value="F:NADP binding"/>
    <property type="evidence" value="ECO:0007669"/>
    <property type="project" value="InterPro"/>
</dbReference>
<dbReference type="GO" id="GO:0003959">
    <property type="term" value="F:NADPH dehydrogenase activity"/>
    <property type="evidence" value="ECO:0007669"/>
    <property type="project" value="InterPro"/>
</dbReference>
<proteinExistence type="predicted"/>
<dbReference type="STRING" id="1804984.AYM40_28215"/>
<dbReference type="RefSeq" id="WP_063499403.1">
    <property type="nucleotide sequence ID" value="NZ_CP014579.1"/>
</dbReference>
<keyword evidence="2" id="KW-0285">Flavoprotein</keyword>
<keyword evidence="5" id="KW-0560">Oxidoreductase</keyword>
<feature type="domain" description="NADH:flavin oxidoreductase/NADH oxidase N-terminal" evidence="6">
    <location>
        <begin position="5"/>
        <end position="342"/>
    </location>
</feature>
<keyword evidence="4" id="KW-0521">NADP</keyword>
<dbReference type="KEGG" id="buz:AYM40_28215"/>
<reference evidence="7 8" key="1">
    <citation type="journal article" date="2016" name="Gene">
        <title>PacBio SMRT assembly of a complex multi-replicon genome reveals chlorocatechol degradative operon in a region of genome plasticity.</title>
        <authorList>
            <person name="Ricker N."/>
            <person name="Shen S.Y."/>
            <person name="Goordial J."/>
            <person name="Jin S."/>
            <person name="Fulthorpe R.R."/>
        </authorList>
    </citation>
    <scope>NUCLEOTIDE SEQUENCE [LARGE SCALE GENOMIC DNA]</scope>
    <source>
        <strain evidence="7 8">OLGA172</strain>
    </source>
</reference>
<protein>
    <submittedName>
        <fullName evidence="7">NADH:flavin oxidoreductase</fullName>
    </submittedName>
</protein>
<name>A0A161I7Z2_9BURK</name>
<evidence type="ECO:0000313" key="8">
    <source>
        <dbReference type="Proteomes" id="UP000076852"/>
    </source>
</evidence>
<dbReference type="Gene3D" id="3.20.20.70">
    <property type="entry name" value="Aldolase class I"/>
    <property type="match status" value="1"/>
</dbReference>
<dbReference type="SUPFAM" id="SSF51395">
    <property type="entry name" value="FMN-linked oxidoreductases"/>
    <property type="match status" value="1"/>
</dbReference>
<evidence type="ECO:0000256" key="5">
    <source>
        <dbReference type="ARBA" id="ARBA00023002"/>
    </source>
</evidence>
<evidence type="ECO:0000256" key="3">
    <source>
        <dbReference type="ARBA" id="ARBA00022643"/>
    </source>
</evidence>
<gene>
    <name evidence="7" type="ORF">AYM40_28215</name>
</gene>
<dbReference type="PANTHER" id="PTHR43303">
    <property type="entry name" value="NADPH DEHYDROGENASE C23G7.10C-RELATED"/>
    <property type="match status" value="1"/>
</dbReference>
<evidence type="ECO:0000256" key="1">
    <source>
        <dbReference type="ARBA" id="ARBA00001917"/>
    </source>
</evidence>
<dbReference type="CDD" id="cd02932">
    <property type="entry name" value="OYE_YqiM_FMN"/>
    <property type="match status" value="1"/>
</dbReference>
<dbReference type="InterPro" id="IPR013785">
    <property type="entry name" value="Aldolase_TIM"/>
</dbReference>
<evidence type="ECO:0000256" key="4">
    <source>
        <dbReference type="ARBA" id="ARBA00022857"/>
    </source>
</evidence>
<dbReference type="GO" id="GO:0010181">
    <property type="term" value="F:FMN binding"/>
    <property type="evidence" value="ECO:0007669"/>
    <property type="project" value="InterPro"/>
</dbReference>
<evidence type="ECO:0000256" key="2">
    <source>
        <dbReference type="ARBA" id="ARBA00022630"/>
    </source>
</evidence>
<organism evidence="7 8">
    <name type="scientific">Paraburkholderia phytofirmans OLGA172</name>
    <dbReference type="NCBI Taxonomy" id="1417228"/>
    <lineage>
        <taxon>Bacteria</taxon>
        <taxon>Pseudomonadati</taxon>
        <taxon>Pseudomonadota</taxon>
        <taxon>Betaproteobacteria</taxon>
        <taxon>Burkholderiales</taxon>
        <taxon>Burkholderiaceae</taxon>
        <taxon>Paraburkholderia</taxon>
    </lineage>
</organism>
<comment type="cofactor">
    <cofactor evidence="1">
        <name>FMN</name>
        <dbReference type="ChEBI" id="CHEBI:58210"/>
    </cofactor>
</comment>
<keyword evidence="8" id="KW-1185">Reference proteome</keyword>
<dbReference type="OrthoDB" id="8523426at2"/>
<dbReference type="Pfam" id="PF00724">
    <property type="entry name" value="Oxidored_FMN"/>
    <property type="match status" value="1"/>
</dbReference>
<dbReference type="Proteomes" id="UP000076852">
    <property type="component" value="Chromosome 2"/>
</dbReference>